<gene>
    <name evidence="3" type="ORF">POF43_023610</name>
    <name evidence="4" type="ORF">POF50_019570</name>
</gene>
<dbReference type="AlphaFoldDB" id="A0AA90K9Q7"/>
<organism evidence="4">
    <name type="scientific">Streptantibioticus silvisoli</name>
    <dbReference type="NCBI Taxonomy" id="2705255"/>
    <lineage>
        <taxon>Bacteria</taxon>
        <taxon>Bacillati</taxon>
        <taxon>Actinomycetota</taxon>
        <taxon>Actinomycetes</taxon>
        <taxon>Kitasatosporales</taxon>
        <taxon>Streptomycetaceae</taxon>
        <taxon>Streptantibioticus</taxon>
    </lineage>
</organism>
<accession>A0AA90K9Q7</accession>
<dbReference type="EMBL" id="JAAGKO020000039">
    <property type="protein sequence ID" value="MDI5965675.1"/>
    <property type="molecule type" value="Genomic_DNA"/>
</dbReference>
<comment type="caution">
    <text evidence="4">The sequence shown here is derived from an EMBL/GenBank/DDBJ whole genome shotgun (WGS) entry which is preliminary data.</text>
</comment>
<dbReference type="EMBL" id="JABXJJ020000023">
    <property type="protein sequence ID" value="MDI5971503.1"/>
    <property type="molecule type" value="Genomic_DNA"/>
</dbReference>
<evidence type="ECO:0000256" key="1">
    <source>
        <dbReference type="SAM" id="MobiDB-lite"/>
    </source>
</evidence>
<evidence type="ECO:0000313" key="3">
    <source>
        <dbReference type="EMBL" id="MDI5965675.1"/>
    </source>
</evidence>
<keyword evidence="5" id="KW-1185">Reference proteome</keyword>
<protein>
    <submittedName>
        <fullName evidence="4">LytR C-terminal domain-containing protein</fullName>
    </submittedName>
</protein>
<dbReference type="RefSeq" id="WP_271318046.1">
    <property type="nucleotide sequence ID" value="NZ_JAAGKO020000039.1"/>
</dbReference>
<feature type="region of interest" description="Disordered" evidence="1">
    <location>
        <begin position="1"/>
        <end position="24"/>
    </location>
</feature>
<proteinExistence type="predicted"/>
<reference evidence="4 5" key="1">
    <citation type="submission" date="2023-05" db="EMBL/GenBank/DDBJ databases">
        <title>Streptantibioticus silvisoli sp. nov., acidotolerant actinomycetes 1 from pine litter.</title>
        <authorList>
            <person name="Swiecimska M."/>
            <person name="Golinska P."/>
            <person name="Sangal V."/>
            <person name="Wachnowicz B."/>
            <person name="Goodfellow M."/>
        </authorList>
    </citation>
    <scope>NUCLEOTIDE SEQUENCE</scope>
    <source>
        <strain evidence="4">SL13</strain>
        <strain evidence="3 5">SL54</strain>
    </source>
</reference>
<feature type="domain" description="LytR/CpsA/Psr regulator C-terminal" evidence="2">
    <location>
        <begin position="93"/>
        <end position="183"/>
    </location>
</feature>
<name>A0AA90K9Q7_9ACTN</name>
<dbReference type="Gene3D" id="3.30.70.2390">
    <property type="match status" value="1"/>
</dbReference>
<evidence type="ECO:0000259" key="2">
    <source>
        <dbReference type="Pfam" id="PF13399"/>
    </source>
</evidence>
<evidence type="ECO:0000313" key="5">
    <source>
        <dbReference type="Proteomes" id="UP001156398"/>
    </source>
</evidence>
<dbReference type="Pfam" id="PF13399">
    <property type="entry name" value="LytR_C"/>
    <property type="match status" value="1"/>
</dbReference>
<evidence type="ECO:0000313" key="4">
    <source>
        <dbReference type="EMBL" id="MDI5971503.1"/>
    </source>
</evidence>
<dbReference type="Proteomes" id="UP001156398">
    <property type="component" value="Unassembled WGS sequence"/>
</dbReference>
<sequence length="217" mass="21903">MSMLTPPGMGGKYRVTGTTFPRMHRPSNRRRIVLSAVAGVIVLGVVGVGTAQLAGAFDGNGSGRDTAGHCPSSAVGTKAADATSARLPKPSAVTVNVYNATDRAGLAKTTADELKKRGFSIGKVGNAPDAYNNKLKGTAILLGGPKATSALKVLGTELAAGSLKTDPSRASASNVDLIIGSAFGTLDPLQNAGHALTVLQQPAPTPSGKTCRPSGRT</sequence>
<dbReference type="InterPro" id="IPR027381">
    <property type="entry name" value="LytR/CpsA/Psr_C"/>
</dbReference>